<gene>
    <name evidence="3" type="ORF">Sjap_001833</name>
</gene>
<evidence type="ECO:0000313" key="4">
    <source>
        <dbReference type="Proteomes" id="UP001417504"/>
    </source>
</evidence>
<comment type="caution">
    <text evidence="3">The sequence shown here is derived from an EMBL/GenBank/DDBJ whole genome shotgun (WGS) entry which is preliminary data.</text>
</comment>
<protein>
    <recommendedName>
        <fullName evidence="2">NAD(P)-binding domain-containing protein</fullName>
    </recommendedName>
</protein>
<feature type="region of interest" description="Disordered" evidence="1">
    <location>
        <begin position="505"/>
        <end position="524"/>
    </location>
</feature>
<dbReference type="SUPFAM" id="SSF51735">
    <property type="entry name" value="NAD(P)-binding Rossmann-fold domains"/>
    <property type="match status" value="1"/>
</dbReference>
<dbReference type="PANTHER" id="PTHR47711:SF2">
    <property type="entry name" value="PROTEIN PLASTID TRANSCRIPTIONALLY ACTIVE 16, CHLOROPLASTIC"/>
    <property type="match status" value="1"/>
</dbReference>
<name>A0AAP0KM98_9MAGN</name>
<dbReference type="PANTHER" id="PTHR47711">
    <property type="entry name" value="PROTEIN PLASTID TRANSCRIPTIONALLY ACTIVE 16, CHLOROPLASTIC"/>
    <property type="match status" value="1"/>
</dbReference>
<feature type="compositionally biased region" description="Basic and acidic residues" evidence="1">
    <location>
        <begin position="505"/>
        <end position="522"/>
    </location>
</feature>
<evidence type="ECO:0000256" key="1">
    <source>
        <dbReference type="SAM" id="MobiDB-lite"/>
    </source>
</evidence>
<dbReference type="AlphaFoldDB" id="A0AAP0KM98"/>
<feature type="domain" description="NAD(P)-binding" evidence="2">
    <location>
        <begin position="132"/>
        <end position="340"/>
    </location>
</feature>
<dbReference type="Proteomes" id="UP001417504">
    <property type="component" value="Unassembled WGS sequence"/>
</dbReference>
<reference evidence="3 4" key="1">
    <citation type="submission" date="2024-01" db="EMBL/GenBank/DDBJ databases">
        <title>Genome assemblies of Stephania.</title>
        <authorList>
            <person name="Yang L."/>
        </authorList>
    </citation>
    <scope>NUCLEOTIDE SEQUENCE [LARGE SCALE GENOMIC DNA]</scope>
    <source>
        <strain evidence="3">QJT</strain>
        <tissue evidence="3">Leaf</tissue>
    </source>
</reference>
<accession>A0AAP0KM98</accession>
<evidence type="ECO:0000313" key="3">
    <source>
        <dbReference type="EMBL" id="KAK9154353.1"/>
    </source>
</evidence>
<keyword evidence="4" id="KW-1185">Reference proteome</keyword>
<evidence type="ECO:0000259" key="2">
    <source>
        <dbReference type="Pfam" id="PF13460"/>
    </source>
</evidence>
<dbReference type="Pfam" id="PF13460">
    <property type="entry name" value="NAD_binding_10"/>
    <property type="match status" value="1"/>
</dbReference>
<dbReference type="InterPro" id="IPR016040">
    <property type="entry name" value="NAD(P)-bd_dom"/>
</dbReference>
<sequence length="540" mass="57374">MMKLAVQQHEEKCVYLCTIDGNAKERRDVIAIDVRSAGAAAAAAAVAAALKSVHLPLMAPTITSNSFLLTPTPPPSSLRLRNHPKHFLVLAKNERLFDIGNISSDVKSLIPASGGGLSFGRRKDPATVFVAGATGQAGIRIAQTLLRQGFTVRAGVPDLPSAQELARIAAAYKIISPEESRRLNAVESTFEDAESIAKAIGNASKVVVTIGPTENGPSSVVTTDDALQVIQASQLAGVSHVAIVYDDKAMAPQSTYNVLDGITSFFNNLFSKSLPLTVAEFLGKVVETDVKYTMIKTSLTDDFSQESAFNVVVSSENSSSADYKVSKSQIASLVANVFSNTAVAENKVVRVSTDPSAPSKSVEELFRAIPEDGRRKAYAEALAKAKAEEEANIASEKAIEAAEATKKIKEVVKKQSDNEASVASLAQDAQKSAEAAGAAVEDLLSKAKGFSAGFSWDKLSSSVSTAAQNPEEKPKVQVATVRGIAKAKTLPAKRAVVKAPSFLARKEVKSKQEPKPQPEKQVRKVFGGLFKQETIYVDDD</sequence>
<proteinExistence type="predicted"/>
<dbReference type="InterPro" id="IPR036291">
    <property type="entry name" value="NAD(P)-bd_dom_sf"/>
</dbReference>
<organism evidence="3 4">
    <name type="scientific">Stephania japonica</name>
    <dbReference type="NCBI Taxonomy" id="461633"/>
    <lineage>
        <taxon>Eukaryota</taxon>
        <taxon>Viridiplantae</taxon>
        <taxon>Streptophyta</taxon>
        <taxon>Embryophyta</taxon>
        <taxon>Tracheophyta</taxon>
        <taxon>Spermatophyta</taxon>
        <taxon>Magnoliopsida</taxon>
        <taxon>Ranunculales</taxon>
        <taxon>Menispermaceae</taxon>
        <taxon>Menispermoideae</taxon>
        <taxon>Cissampelideae</taxon>
        <taxon>Stephania</taxon>
    </lineage>
</organism>
<dbReference type="Gene3D" id="3.40.50.720">
    <property type="entry name" value="NAD(P)-binding Rossmann-like Domain"/>
    <property type="match status" value="1"/>
</dbReference>
<dbReference type="EMBL" id="JBBNAE010000001">
    <property type="protein sequence ID" value="KAK9154353.1"/>
    <property type="molecule type" value="Genomic_DNA"/>
</dbReference>